<dbReference type="Pfam" id="PF04064">
    <property type="entry name" value="DUF384"/>
    <property type="match status" value="1"/>
</dbReference>
<sequence>MPTELEELVEFLHHGNTQIRQIACENLVGFSTAQPELFKRQQLLPVRDLKLLARDYAPIAKNALTILINLSADDEVLTNLAEDDAFLETLLLKITNIKEPNADDFAMLFANLAKSNKMERLLTLKRKAPEAVSKSPNAMDQLMDCFVKGAENGLNEHATFDYLSYLFADLSKTELGRAYFTSRQEYDDVVPVTKLTVFTEHKSTIRRKGVASTIKNVAFDVPFHPTLLSEDEANILPYILLPITGPEEYAEEEALEMLPDLQLLPPDKQRDTDTSIIVTHIETLLLLTTTREGRDRMRAVQVYPIIRECHLHVNNEDVRDACDRLVQVLMRDEEGEDKTSQLLAENAPDTLNTTPSGDDQNVVEIF</sequence>
<dbReference type="InterPro" id="IPR007205">
    <property type="entry name" value="Protein_HGH1_N"/>
</dbReference>
<reference evidence="5 6" key="1">
    <citation type="submission" date="2018-02" db="EMBL/GenBank/DDBJ databases">
        <title>The genomes of Aspergillus section Nigri reveals drivers in fungal speciation.</title>
        <authorList>
            <consortium name="DOE Joint Genome Institute"/>
            <person name="Vesth T.C."/>
            <person name="Nybo J."/>
            <person name="Theobald S."/>
            <person name="Brandl J."/>
            <person name="Frisvad J.C."/>
            <person name="Nielsen K.F."/>
            <person name="Lyhne E.K."/>
            <person name="Kogle M.E."/>
            <person name="Kuo A."/>
            <person name="Riley R."/>
            <person name="Clum A."/>
            <person name="Nolan M."/>
            <person name="Lipzen A."/>
            <person name="Salamov A."/>
            <person name="Henrissat B."/>
            <person name="Wiebenga A."/>
            <person name="De vries R.P."/>
            <person name="Grigoriev I.V."/>
            <person name="Mortensen U.H."/>
            <person name="Andersen M.R."/>
            <person name="Baker S.E."/>
        </authorList>
    </citation>
    <scope>NUCLEOTIDE SEQUENCE [LARGE SCALE GENOMIC DNA]</scope>
    <source>
        <strain evidence="5 6">CBS 114.80</strain>
    </source>
</reference>
<gene>
    <name evidence="5" type="ORF">BP00DRAFT_425141</name>
</gene>
<feature type="domain" description="Protein HGH1 N-terminal" evidence="3">
    <location>
        <begin position="93"/>
        <end position="277"/>
    </location>
</feature>
<dbReference type="InterPro" id="IPR007206">
    <property type="entry name" value="Protein_HGH1_C"/>
</dbReference>
<evidence type="ECO:0000313" key="5">
    <source>
        <dbReference type="EMBL" id="PYI32055.1"/>
    </source>
</evidence>
<dbReference type="Pfam" id="PF04063">
    <property type="entry name" value="DUF383"/>
    <property type="match status" value="1"/>
</dbReference>
<dbReference type="InterPro" id="IPR016024">
    <property type="entry name" value="ARM-type_fold"/>
</dbReference>
<dbReference type="InterPro" id="IPR011989">
    <property type="entry name" value="ARM-like"/>
</dbReference>
<proteinExistence type="inferred from homology"/>
<evidence type="ECO:0000259" key="3">
    <source>
        <dbReference type="Pfam" id="PF04063"/>
    </source>
</evidence>
<dbReference type="PANTHER" id="PTHR13387:SF9">
    <property type="entry name" value="PROTEIN HGH1 HOMOLOG"/>
    <property type="match status" value="1"/>
</dbReference>
<dbReference type="Proteomes" id="UP000248817">
    <property type="component" value="Unassembled WGS sequence"/>
</dbReference>
<dbReference type="PANTHER" id="PTHR13387">
    <property type="entry name" value="PROTEIN HGH1 HOMOLOG"/>
    <property type="match status" value="1"/>
</dbReference>
<keyword evidence="6" id="KW-1185">Reference proteome</keyword>
<name>A0A2V5I5L6_9EURO</name>
<comment type="similarity">
    <text evidence="1">Belongs to the HGH1 family.</text>
</comment>
<evidence type="ECO:0000256" key="2">
    <source>
        <dbReference type="ARBA" id="ARBA00014076"/>
    </source>
</evidence>
<evidence type="ECO:0000313" key="6">
    <source>
        <dbReference type="Proteomes" id="UP000248817"/>
    </source>
</evidence>
<protein>
    <recommendedName>
        <fullName evidence="2">Protein HGH1 homolog</fullName>
    </recommendedName>
</protein>
<dbReference type="InterPro" id="IPR039717">
    <property type="entry name" value="Hgh1"/>
</dbReference>
<dbReference type="EMBL" id="KZ825496">
    <property type="protein sequence ID" value="PYI32055.1"/>
    <property type="molecule type" value="Genomic_DNA"/>
</dbReference>
<dbReference type="AlphaFoldDB" id="A0A2V5I5L6"/>
<dbReference type="SUPFAM" id="SSF48371">
    <property type="entry name" value="ARM repeat"/>
    <property type="match status" value="1"/>
</dbReference>
<evidence type="ECO:0000259" key="4">
    <source>
        <dbReference type="Pfam" id="PF04064"/>
    </source>
</evidence>
<evidence type="ECO:0000256" key="1">
    <source>
        <dbReference type="ARBA" id="ARBA00006712"/>
    </source>
</evidence>
<feature type="domain" description="Protein HGH1 C-terminal" evidence="4">
    <location>
        <begin position="283"/>
        <end position="336"/>
    </location>
</feature>
<organism evidence="5 6">
    <name type="scientific">Aspergillus indologenus CBS 114.80</name>
    <dbReference type="NCBI Taxonomy" id="1450541"/>
    <lineage>
        <taxon>Eukaryota</taxon>
        <taxon>Fungi</taxon>
        <taxon>Dikarya</taxon>
        <taxon>Ascomycota</taxon>
        <taxon>Pezizomycotina</taxon>
        <taxon>Eurotiomycetes</taxon>
        <taxon>Eurotiomycetidae</taxon>
        <taxon>Eurotiales</taxon>
        <taxon>Aspergillaceae</taxon>
        <taxon>Aspergillus</taxon>
        <taxon>Aspergillus subgen. Circumdati</taxon>
    </lineage>
</organism>
<accession>A0A2V5I5L6</accession>
<dbReference type="Gene3D" id="1.25.10.10">
    <property type="entry name" value="Leucine-rich Repeat Variant"/>
    <property type="match status" value="1"/>
</dbReference>